<dbReference type="Proteomes" id="UP001054837">
    <property type="component" value="Unassembled WGS sequence"/>
</dbReference>
<protein>
    <submittedName>
        <fullName evidence="2">Uncharacterized protein</fullName>
    </submittedName>
</protein>
<dbReference type="EMBL" id="BPLQ01011222">
    <property type="protein sequence ID" value="GIY56790.1"/>
    <property type="molecule type" value="Genomic_DNA"/>
</dbReference>
<organism evidence="2 3">
    <name type="scientific">Caerostris darwini</name>
    <dbReference type="NCBI Taxonomy" id="1538125"/>
    <lineage>
        <taxon>Eukaryota</taxon>
        <taxon>Metazoa</taxon>
        <taxon>Ecdysozoa</taxon>
        <taxon>Arthropoda</taxon>
        <taxon>Chelicerata</taxon>
        <taxon>Arachnida</taxon>
        <taxon>Araneae</taxon>
        <taxon>Araneomorphae</taxon>
        <taxon>Entelegynae</taxon>
        <taxon>Araneoidea</taxon>
        <taxon>Araneidae</taxon>
        <taxon>Caerostris</taxon>
    </lineage>
</organism>
<keyword evidence="3" id="KW-1185">Reference proteome</keyword>
<feature type="compositionally biased region" description="Polar residues" evidence="1">
    <location>
        <begin position="1"/>
        <end position="19"/>
    </location>
</feature>
<proteinExistence type="predicted"/>
<evidence type="ECO:0000256" key="1">
    <source>
        <dbReference type="SAM" id="MobiDB-lite"/>
    </source>
</evidence>
<reference evidence="2 3" key="1">
    <citation type="submission" date="2021-06" db="EMBL/GenBank/DDBJ databases">
        <title>Caerostris darwini draft genome.</title>
        <authorList>
            <person name="Kono N."/>
            <person name="Arakawa K."/>
        </authorList>
    </citation>
    <scope>NUCLEOTIDE SEQUENCE [LARGE SCALE GENOMIC DNA]</scope>
</reference>
<dbReference type="AlphaFoldDB" id="A0AAV4UGU2"/>
<feature type="region of interest" description="Disordered" evidence="1">
    <location>
        <begin position="1"/>
        <end position="25"/>
    </location>
</feature>
<sequence>MRYNSLLSMANDESQSATKIRNKKKKTHDRVKFNALIAITYKGIRHFPFPCRNLMRIGNRRCDARALERKRYLLCQSEPFCYPRNFGGHKSRFIS</sequence>
<accession>A0AAV4UGU2</accession>
<name>A0AAV4UGU2_9ARAC</name>
<gene>
    <name evidence="2" type="ORF">CDAR_218811</name>
</gene>
<evidence type="ECO:0000313" key="3">
    <source>
        <dbReference type="Proteomes" id="UP001054837"/>
    </source>
</evidence>
<evidence type="ECO:0000313" key="2">
    <source>
        <dbReference type="EMBL" id="GIY56790.1"/>
    </source>
</evidence>
<comment type="caution">
    <text evidence="2">The sequence shown here is derived from an EMBL/GenBank/DDBJ whole genome shotgun (WGS) entry which is preliminary data.</text>
</comment>